<evidence type="ECO:0000256" key="5">
    <source>
        <dbReference type="ARBA" id="ARBA00022679"/>
    </source>
</evidence>
<feature type="region of interest" description="Disordered" evidence="9">
    <location>
        <begin position="259"/>
        <end position="293"/>
    </location>
</feature>
<evidence type="ECO:0000256" key="2">
    <source>
        <dbReference type="ARBA" id="ARBA00006943"/>
    </source>
</evidence>
<dbReference type="SUPFAM" id="SSF55909">
    <property type="entry name" value="Pentein"/>
    <property type="match status" value="1"/>
</dbReference>
<dbReference type="EMBL" id="LN890954">
    <property type="protein sequence ID" value="CUS14903.1"/>
    <property type="molecule type" value="Genomic_DNA"/>
</dbReference>
<comment type="pathway">
    <text evidence="1">Amine and polyamine biosynthesis; creatine biosynthesis; creatine from L-arginine and glycine: step 1/2.</text>
</comment>
<reference evidence="10" key="1">
    <citation type="submission" date="2015-10" db="EMBL/GenBank/DDBJ databases">
        <authorList>
            <person name="Regsiter A."/>
            <person name="william w."/>
        </authorList>
    </citation>
    <scope>NUCLEOTIDE SEQUENCE</scope>
    <source>
        <strain evidence="10">Montdore</strain>
    </source>
</reference>
<evidence type="ECO:0000256" key="1">
    <source>
        <dbReference type="ARBA" id="ARBA00004858"/>
    </source>
</evidence>
<proteinExistence type="inferred from homology"/>
<dbReference type="PANTHER" id="PTHR10488:SF1">
    <property type="entry name" value="GLYCINE AMIDINOTRANSFERASE, MITOCHONDRIAL"/>
    <property type="match status" value="1"/>
</dbReference>
<dbReference type="UniPathway" id="UPA00104">
    <property type="reaction ID" value="UER00579"/>
</dbReference>
<evidence type="ECO:0000313" key="10">
    <source>
        <dbReference type="EMBL" id="CUS14903.1"/>
    </source>
</evidence>
<organism evidence="10 11">
    <name type="scientific">Tuber aestivum</name>
    <name type="common">summer truffle</name>
    <dbReference type="NCBI Taxonomy" id="59557"/>
    <lineage>
        <taxon>Eukaryota</taxon>
        <taxon>Fungi</taxon>
        <taxon>Dikarya</taxon>
        <taxon>Ascomycota</taxon>
        <taxon>Pezizomycotina</taxon>
        <taxon>Pezizomycetes</taxon>
        <taxon>Pezizales</taxon>
        <taxon>Tuberaceae</taxon>
        <taxon>Tuber</taxon>
    </lineage>
</organism>
<dbReference type="AlphaFoldDB" id="A0A292Q811"/>
<dbReference type="GO" id="GO:0005758">
    <property type="term" value="C:mitochondrial intermembrane space"/>
    <property type="evidence" value="ECO:0007669"/>
    <property type="project" value="TreeGrafter"/>
</dbReference>
<feature type="active site" evidence="8">
    <location>
        <position position="92"/>
    </location>
</feature>
<feature type="active site" evidence="8">
    <location>
        <position position="141"/>
    </location>
</feature>
<keyword evidence="11" id="KW-1185">Reference proteome</keyword>
<feature type="region of interest" description="Disordered" evidence="9">
    <location>
        <begin position="1"/>
        <end position="20"/>
    </location>
</feature>
<dbReference type="Gene3D" id="3.75.10.10">
    <property type="entry name" value="L-arginine/glycine Amidinotransferase, Chain A"/>
    <property type="match status" value="1"/>
</dbReference>
<keyword evidence="5" id="KW-0808">Transferase</keyword>
<feature type="active site" description="Amidino-cysteine intermediate" evidence="8">
    <location>
        <position position="248"/>
    </location>
</feature>
<accession>A0A292Q811</accession>
<dbReference type="InterPro" id="IPR033195">
    <property type="entry name" value="AmidinoTrfase"/>
</dbReference>
<dbReference type="GO" id="GO:0015068">
    <property type="term" value="F:glycine amidinotransferase activity"/>
    <property type="evidence" value="ECO:0007669"/>
    <property type="project" value="UniProtKB-EC"/>
</dbReference>
<evidence type="ECO:0000256" key="8">
    <source>
        <dbReference type="PIRSR" id="PIRSR633195-1"/>
    </source>
</evidence>
<comment type="similarity">
    <text evidence="2">Belongs to the amidinotransferase family.</text>
</comment>
<sequence>MKNSSMNLSPITHSQNISSRQQTANWTTPYAWSCRKQEIELAFGHILADLEKDPKVRVFRAKFPEGRDTIFDDDAEGGESLFTINNSRPAFDTADFMRVGKTLIAQLSHVTNPAGVDYLRQRLPEGYKVQIVETNDPTAMHIDATLCALRKGLLLYHPRKCTYENLSSYEVFKGWEIIPFPVKPKYRTEPPLFMTSAWLIMNVLSIGDGKVIIEEHDTDFGEWLKAKGMKPIYCPFRHVHSIGGSFHCATVDLVRDDDDDEPASATTTATATTNGYTNGHTDGHTNGADGVNGVGGVGGVGGVHSVHSVGGADGANGFQPNGADPSGI</sequence>
<protein>
    <recommendedName>
        <fullName evidence="4">Glycine amidinotransferase, mitochondrial</fullName>
        <ecNumber evidence="3">2.1.4.1</ecNumber>
    </recommendedName>
    <alternativeName>
        <fullName evidence="6">L-arginine:glycine amidinotransferase</fullName>
    </alternativeName>
    <alternativeName>
        <fullName evidence="7">Transamidinase</fullName>
    </alternativeName>
</protein>
<feature type="compositionally biased region" description="Low complexity" evidence="9">
    <location>
        <begin position="263"/>
        <end position="273"/>
    </location>
</feature>
<evidence type="ECO:0000313" key="11">
    <source>
        <dbReference type="Proteomes" id="UP001412239"/>
    </source>
</evidence>
<evidence type="ECO:0000256" key="7">
    <source>
        <dbReference type="ARBA" id="ARBA00033346"/>
    </source>
</evidence>
<dbReference type="EC" id="2.1.4.1" evidence="3"/>
<dbReference type="Proteomes" id="UP001412239">
    <property type="component" value="Unassembled WGS sequence"/>
</dbReference>
<gene>
    <name evidence="10" type="ORF">GSTUAT00000973001</name>
</gene>
<name>A0A292Q811_9PEZI</name>
<dbReference type="GO" id="GO:0006601">
    <property type="term" value="P:creatine biosynthetic process"/>
    <property type="evidence" value="ECO:0007669"/>
    <property type="project" value="UniProtKB-UniPathway"/>
</dbReference>
<dbReference type="PANTHER" id="PTHR10488">
    <property type="entry name" value="GLYCINE AMIDINOTRANSFERASE, MITOCHONDRIAL"/>
    <property type="match status" value="1"/>
</dbReference>
<evidence type="ECO:0000256" key="6">
    <source>
        <dbReference type="ARBA" id="ARBA00031403"/>
    </source>
</evidence>
<evidence type="ECO:0000256" key="3">
    <source>
        <dbReference type="ARBA" id="ARBA00012351"/>
    </source>
</evidence>
<evidence type="ECO:0000256" key="9">
    <source>
        <dbReference type="SAM" id="MobiDB-lite"/>
    </source>
</evidence>
<evidence type="ECO:0000256" key="4">
    <source>
        <dbReference type="ARBA" id="ARBA00016069"/>
    </source>
</evidence>